<feature type="compositionally biased region" description="Low complexity" evidence="1">
    <location>
        <begin position="73"/>
        <end position="82"/>
    </location>
</feature>
<organism evidence="3 4">
    <name type="scientific">Methylorubrum suomiense</name>
    <dbReference type="NCBI Taxonomy" id="144191"/>
    <lineage>
        <taxon>Bacteria</taxon>
        <taxon>Pseudomonadati</taxon>
        <taxon>Pseudomonadota</taxon>
        <taxon>Alphaproteobacteria</taxon>
        <taxon>Hyphomicrobiales</taxon>
        <taxon>Methylobacteriaceae</taxon>
        <taxon>Methylorubrum</taxon>
    </lineage>
</organism>
<feature type="compositionally biased region" description="Basic and acidic residues" evidence="1">
    <location>
        <begin position="111"/>
        <end position="139"/>
    </location>
</feature>
<keyword evidence="4" id="KW-1185">Reference proteome</keyword>
<evidence type="ECO:0000259" key="2">
    <source>
        <dbReference type="Pfam" id="PF21834"/>
    </source>
</evidence>
<accession>A0ABQ4V1Y2</accession>
<comment type="caution">
    <text evidence="3">The sequence shown here is derived from an EMBL/GenBank/DDBJ whole genome shotgun (WGS) entry which is preliminary data.</text>
</comment>
<dbReference type="InterPro" id="IPR054189">
    <property type="entry name" value="DUF6894"/>
</dbReference>
<reference evidence="3" key="2">
    <citation type="submission" date="2021-08" db="EMBL/GenBank/DDBJ databases">
        <authorList>
            <person name="Tani A."/>
            <person name="Ola A."/>
            <person name="Ogura Y."/>
            <person name="Katsura K."/>
            <person name="Hayashi T."/>
        </authorList>
    </citation>
    <scope>NUCLEOTIDE SEQUENCE</scope>
    <source>
        <strain evidence="3">DSM 14458</strain>
    </source>
</reference>
<dbReference type="Pfam" id="PF21834">
    <property type="entry name" value="DUF6894"/>
    <property type="match status" value="1"/>
</dbReference>
<proteinExistence type="predicted"/>
<sequence length="139" mass="15277">MPRYHFNIYDGLNILDHEGAELKDLDQACIKALRYAASIIKDGARKKRLANGWRLEVMDAQGATLFRLDLSMTSPSAPARSSTTDKVDSLADEPADSIKHGVDTAIGNENQKAEDKAQKAKGEVKDSPRHWADKVAGKE</sequence>
<evidence type="ECO:0000313" key="4">
    <source>
        <dbReference type="Proteomes" id="UP001055093"/>
    </source>
</evidence>
<evidence type="ECO:0000313" key="3">
    <source>
        <dbReference type="EMBL" id="GJE78586.1"/>
    </source>
</evidence>
<evidence type="ECO:0000256" key="1">
    <source>
        <dbReference type="SAM" id="MobiDB-lite"/>
    </source>
</evidence>
<dbReference type="RefSeq" id="WP_238308918.1">
    <property type="nucleotide sequence ID" value="NZ_BPRE01000028.1"/>
</dbReference>
<reference evidence="3" key="1">
    <citation type="journal article" date="2021" name="Front. Microbiol.">
        <title>Comprehensive Comparative Genomics and Phenotyping of Methylobacterium Species.</title>
        <authorList>
            <person name="Alessa O."/>
            <person name="Ogura Y."/>
            <person name="Fujitani Y."/>
            <person name="Takami H."/>
            <person name="Hayashi T."/>
            <person name="Sahin N."/>
            <person name="Tani A."/>
        </authorList>
    </citation>
    <scope>NUCLEOTIDE SEQUENCE</scope>
    <source>
        <strain evidence="3">DSM 14458</strain>
    </source>
</reference>
<feature type="region of interest" description="Disordered" evidence="1">
    <location>
        <begin position="73"/>
        <end position="139"/>
    </location>
</feature>
<dbReference type="EMBL" id="BPRE01000028">
    <property type="protein sequence ID" value="GJE78586.1"/>
    <property type="molecule type" value="Genomic_DNA"/>
</dbReference>
<feature type="domain" description="DUF6894" evidence="2">
    <location>
        <begin position="3"/>
        <end position="70"/>
    </location>
</feature>
<dbReference type="Proteomes" id="UP001055093">
    <property type="component" value="Unassembled WGS sequence"/>
</dbReference>
<gene>
    <name evidence="3" type="ORF">BGCPKDLD_5203</name>
</gene>
<protein>
    <recommendedName>
        <fullName evidence="2">DUF6894 domain-containing protein</fullName>
    </recommendedName>
</protein>
<name>A0ABQ4V1Y2_9HYPH</name>